<evidence type="ECO:0000256" key="4">
    <source>
        <dbReference type="ARBA" id="ARBA00022475"/>
    </source>
</evidence>
<evidence type="ECO:0000313" key="12">
    <source>
        <dbReference type="EMBL" id="GAA4145043.1"/>
    </source>
</evidence>
<evidence type="ECO:0000256" key="1">
    <source>
        <dbReference type="ARBA" id="ARBA00004383"/>
    </source>
</evidence>
<evidence type="ECO:0000256" key="8">
    <source>
        <dbReference type="ARBA" id="ARBA00022989"/>
    </source>
</evidence>
<dbReference type="NCBIfam" id="TIGR01352">
    <property type="entry name" value="tonB_Cterm"/>
    <property type="match status" value="1"/>
</dbReference>
<keyword evidence="7" id="KW-0653">Protein transport</keyword>
<keyword evidence="5" id="KW-0997">Cell inner membrane</keyword>
<dbReference type="Pfam" id="PF03544">
    <property type="entry name" value="TonB_C"/>
    <property type="match status" value="1"/>
</dbReference>
<evidence type="ECO:0000259" key="11">
    <source>
        <dbReference type="PROSITE" id="PS52015"/>
    </source>
</evidence>
<name>A0ABP7Z0W6_9SPHI</name>
<dbReference type="InterPro" id="IPR037682">
    <property type="entry name" value="TonB_C"/>
</dbReference>
<comment type="similarity">
    <text evidence="2">Belongs to the TonB family.</text>
</comment>
<comment type="subcellular location">
    <subcellularLocation>
        <location evidence="1">Cell inner membrane</location>
        <topology evidence="1">Single-pass membrane protein</topology>
        <orientation evidence="1">Periplasmic side</orientation>
    </subcellularLocation>
</comment>
<accession>A0ABP7Z0W6</accession>
<gene>
    <name evidence="12" type="ORF">GCM10022216_28680</name>
</gene>
<keyword evidence="3" id="KW-0813">Transport</keyword>
<evidence type="ECO:0000256" key="2">
    <source>
        <dbReference type="ARBA" id="ARBA00006555"/>
    </source>
</evidence>
<evidence type="ECO:0000256" key="6">
    <source>
        <dbReference type="ARBA" id="ARBA00022692"/>
    </source>
</evidence>
<dbReference type="InterPro" id="IPR051045">
    <property type="entry name" value="TonB-dependent_transducer"/>
</dbReference>
<feature type="region of interest" description="Disordered" evidence="10">
    <location>
        <begin position="77"/>
        <end position="108"/>
    </location>
</feature>
<keyword evidence="13" id="KW-1185">Reference proteome</keyword>
<keyword evidence="8" id="KW-1133">Transmembrane helix</keyword>
<dbReference type="Gene3D" id="3.30.1150.10">
    <property type="match status" value="1"/>
</dbReference>
<dbReference type="PROSITE" id="PS52015">
    <property type="entry name" value="TONB_CTD"/>
    <property type="match status" value="1"/>
</dbReference>
<dbReference type="InterPro" id="IPR006260">
    <property type="entry name" value="TonB/TolA_C"/>
</dbReference>
<evidence type="ECO:0000256" key="9">
    <source>
        <dbReference type="ARBA" id="ARBA00023136"/>
    </source>
</evidence>
<sequence length="295" mass="32443">MIGSKLDLFKKEWLDVVFENRNKEYGAYALRKFGPKATNIALFSVSSVVLFFVAVKAFDLKIFPEKEAPVEQIVTPVTLEDLVPPPEEEEEEPLPQEETPPQRIQQDPPAEDLIRFPEPKVVDSRQVKEEVVSQEEIKEKNATPARLTLKGTPGGTAVPPGEFGSKKVDGAITGSLKGSPDGDANKIYDFESVEVPAEYPGGINAFRNFIVEKMTPMYPQAAIEAGVKGVVQLSFVIDRTGQVTDIKIDKDLSHGIGAAAVKALKMSKKWQPAVQNGRKVPVKYSLPIRLDLSSQ</sequence>
<evidence type="ECO:0000256" key="7">
    <source>
        <dbReference type="ARBA" id="ARBA00022927"/>
    </source>
</evidence>
<organism evidence="12 13">
    <name type="scientific">Sphingobacterium kyonggiense</name>
    <dbReference type="NCBI Taxonomy" id="714075"/>
    <lineage>
        <taxon>Bacteria</taxon>
        <taxon>Pseudomonadati</taxon>
        <taxon>Bacteroidota</taxon>
        <taxon>Sphingobacteriia</taxon>
        <taxon>Sphingobacteriales</taxon>
        <taxon>Sphingobacteriaceae</taxon>
        <taxon>Sphingobacterium</taxon>
    </lineage>
</organism>
<evidence type="ECO:0000256" key="5">
    <source>
        <dbReference type="ARBA" id="ARBA00022519"/>
    </source>
</evidence>
<proteinExistence type="inferred from homology"/>
<keyword evidence="9" id="KW-0472">Membrane</keyword>
<dbReference type="Proteomes" id="UP001500101">
    <property type="component" value="Unassembled WGS sequence"/>
</dbReference>
<reference evidence="13" key="1">
    <citation type="journal article" date="2019" name="Int. J. Syst. Evol. Microbiol.">
        <title>The Global Catalogue of Microorganisms (GCM) 10K type strain sequencing project: providing services to taxonomists for standard genome sequencing and annotation.</title>
        <authorList>
            <consortium name="The Broad Institute Genomics Platform"/>
            <consortium name="The Broad Institute Genome Sequencing Center for Infectious Disease"/>
            <person name="Wu L."/>
            <person name="Ma J."/>
        </authorList>
    </citation>
    <scope>NUCLEOTIDE SEQUENCE [LARGE SCALE GENOMIC DNA]</scope>
    <source>
        <strain evidence="13">JCM 16704</strain>
    </source>
</reference>
<keyword evidence="4" id="KW-1003">Cell membrane</keyword>
<dbReference type="SUPFAM" id="SSF74653">
    <property type="entry name" value="TolA/TonB C-terminal domain"/>
    <property type="match status" value="1"/>
</dbReference>
<evidence type="ECO:0000313" key="13">
    <source>
        <dbReference type="Proteomes" id="UP001500101"/>
    </source>
</evidence>
<keyword evidence="6" id="KW-0812">Transmembrane</keyword>
<evidence type="ECO:0000256" key="10">
    <source>
        <dbReference type="SAM" id="MobiDB-lite"/>
    </source>
</evidence>
<feature type="compositionally biased region" description="Acidic residues" evidence="10">
    <location>
        <begin position="86"/>
        <end position="95"/>
    </location>
</feature>
<dbReference type="EMBL" id="BAAAZI010000011">
    <property type="protein sequence ID" value="GAA4145043.1"/>
    <property type="molecule type" value="Genomic_DNA"/>
</dbReference>
<dbReference type="PANTHER" id="PTHR33446:SF2">
    <property type="entry name" value="PROTEIN TONB"/>
    <property type="match status" value="1"/>
</dbReference>
<feature type="compositionally biased region" description="Basic and acidic residues" evidence="10">
    <location>
        <begin position="132"/>
        <end position="141"/>
    </location>
</feature>
<dbReference type="PANTHER" id="PTHR33446">
    <property type="entry name" value="PROTEIN TONB-RELATED"/>
    <property type="match status" value="1"/>
</dbReference>
<feature type="region of interest" description="Disordered" evidence="10">
    <location>
        <begin position="132"/>
        <end position="166"/>
    </location>
</feature>
<evidence type="ECO:0000256" key="3">
    <source>
        <dbReference type="ARBA" id="ARBA00022448"/>
    </source>
</evidence>
<dbReference type="RefSeq" id="WP_344675468.1">
    <property type="nucleotide sequence ID" value="NZ_BAAAZI010000011.1"/>
</dbReference>
<protein>
    <submittedName>
        <fullName evidence="12">Energy transducer TonB</fullName>
    </submittedName>
</protein>
<comment type="caution">
    <text evidence="12">The sequence shown here is derived from an EMBL/GenBank/DDBJ whole genome shotgun (WGS) entry which is preliminary data.</text>
</comment>
<feature type="domain" description="TonB C-terminal" evidence="11">
    <location>
        <begin position="203"/>
        <end position="295"/>
    </location>
</feature>